<reference evidence="2 3" key="1">
    <citation type="submission" date="2013-05" db="EMBL/GenBank/DDBJ databases">
        <title>Between feast and famine: a lifestyle of most important marine PAH-degrading bacterium Cycloclasticus sp. 7ME.</title>
        <authorList>
            <person name="Yakimov M.M."/>
            <person name="Messina E."/>
            <person name="Genovese M."/>
            <person name="Denaro R."/>
            <person name="Crisafi F."/>
            <person name="Russo D."/>
            <person name="Cappello S."/>
            <person name="Santisi S."/>
            <person name="Smedile F."/>
            <person name="Golyshina O.V."/>
            <person name="Tran H."/>
            <person name="Pieper D.H."/>
            <person name="Golyshin P.N."/>
            <person name="Giuliano L."/>
        </authorList>
    </citation>
    <scope>NUCLEOTIDE SEQUENCE [LARGE SCALE GENOMIC DNA]</scope>
    <source>
        <strain evidence="2 3">78-ME</strain>
    </source>
</reference>
<dbReference type="HOGENOM" id="CLU_3079017_0_0_6"/>
<dbReference type="AlphaFoldDB" id="S5T7K0"/>
<name>S5T7K0_9GAMM</name>
<gene>
    <name evidence="2" type="ORF">CYCME_1433</name>
</gene>
<dbReference type="EMBL" id="CP005996">
    <property type="protein sequence ID" value="AGS39761.1"/>
    <property type="molecule type" value="Genomic_DNA"/>
</dbReference>
<keyword evidence="1" id="KW-0812">Transmembrane</keyword>
<evidence type="ECO:0000256" key="1">
    <source>
        <dbReference type="SAM" id="Phobius"/>
    </source>
</evidence>
<dbReference type="KEGG" id="cza:CYCME_1433"/>
<reference evidence="3" key="2">
    <citation type="journal article" date="2016" name="Environ. Microbiol. Rep.">
        <title>Analysis of defence systems and a conjugative IncP-1 plasmid in the marine polyaromatic hydrocarbons-degrading bacterium Cycloclasticus sp. 78-ME.</title>
        <authorList>
            <person name="Yakimov M.M."/>
            <person name="Crisafi F."/>
            <person name="Messina E."/>
            <person name="Smedile F."/>
            <person name="Lopatina A."/>
            <person name="Denaro R."/>
            <person name="Pieper D.H."/>
            <person name="Golyshin P.N."/>
            <person name="Giuliano L."/>
        </authorList>
    </citation>
    <scope>NUCLEOTIDE SEQUENCE [LARGE SCALE GENOMIC DNA]</scope>
    <source>
        <strain evidence="3">78-ME</strain>
    </source>
</reference>
<keyword evidence="1" id="KW-0472">Membrane</keyword>
<sequence>MNITTLIGCIPRMEIWHRLIMKILLLMCPVLLDQYTIVSDPFSKYVQRSFLQ</sequence>
<proteinExistence type="predicted"/>
<keyword evidence="1" id="KW-1133">Transmembrane helix</keyword>
<accession>S5T7K0</accession>
<evidence type="ECO:0000313" key="2">
    <source>
        <dbReference type="EMBL" id="AGS39761.1"/>
    </source>
</evidence>
<feature type="transmembrane region" description="Helical" evidence="1">
    <location>
        <begin position="19"/>
        <end position="38"/>
    </location>
</feature>
<evidence type="ECO:0000313" key="3">
    <source>
        <dbReference type="Proteomes" id="UP000015380"/>
    </source>
</evidence>
<keyword evidence="3" id="KW-1185">Reference proteome</keyword>
<organism evidence="2 3">
    <name type="scientific">Cycloclasticus zancles 78-ME</name>
    <dbReference type="NCBI Taxonomy" id="1198232"/>
    <lineage>
        <taxon>Bacteria</taxon>
        <taxon>Pseudomonadati</taxon>
        <taxon>Pseudomonadota</taxon>
        <taxon>Gammaproteobacteria</taxon>
        <taxon>Thiotrichales</taxon>
        <taxon>Piscirickettsiaceae</taxon>
        <taxon>Cycloclasticus</taxon>
    </lineage>
</organism>
<protein>
    <submittedName>
        <fullName evidence="2">Uncharacterized protein</fullName>
    </submittedName>
</protein>
<dbReference type="Proteomes" id="UP000015380">
    <property type="component" value="Chromosome"/>
</dbReference>